<dbReference type="AlphaFoldDB" id="A0AAV9F2E3"/>
<feature type="compositionally biased region" description="Polar residues" evidence="1">
    <location>
        <begin position="1"/>
        <end position="16"/>
    </location>
</feature>
<comment type="caution">
    <text evidence="3">The sequence shown here is derived from an EMBL/GenBank/DDBJ whole genome shotgun (WGS) entry which is preliminary data.</text>
</comment>
<name>A0AAV9F2E3_ACOCL</name>
<accession>A0AAV9F2E3</accession>
<evidence type="ECO:0008006" key="5">
    <source>
        <dbReference type="Google" id="ProtNLM"/>
    </source>
</evidence>
<dbReference type="Proteomes" id="UP001180020">
    <property type="component" value="Unassembled WGS sequence"/>
</dbReference>
<keyword evidence="2" id="KW-0812">Transmembrane</keyword>
<proteinExistence type="predicted"/>
<evidence type="ECO:0000313" key="3">
    <source>
        <dbReference type="EMBL" id="KAK1318757.1"/>
    </source>
</evidence>
<keyword evidence="4" id="KW-1185">Reference proteome</keyword>
<feature type="transmembrane region" description="Helical" evidence="2">
    <location>
        <begin position="39"/>
        <end position="63"/>
    </location>
</feature>
<sequence>METNSIVSTTPSTQPPLESDHIIHHHHHQHQDPQPNSSLLISVPIIVSIALVLLFGLLLFVTLRRFKYMRSKDCTDEASGIIVTSTIM</sequence>
<evidence type="ECO:0000256" key="1">
    <source>
        <dbReference type="SAM" id="MobiDB-lite"/>
    </source>
</evidence>
<evidence type="ECO:0000256" key="2">
    <source>
        <dbReference type="SAM" id="Phobius"/>
    </source>
</evidence>
<dbReference type="EMBL" id="JAUJYO010000004">
    <property type="protein sequence ID" value="KAK1318757.1"/>
    <property type="molecule type" value="Genomic_DNA"/>
</dbReference>
<feature type="region of interest" description="Disordered" evidence="1">
    <location>
        <begin position="1"/>
        <end position="35"/>
    </location>
</feature>
<keyword evidence="2" id="KW-1133">Transmembrane helix</keyword>
<reference evidence="3" key="1">
    <citation type="journal article" date="2023" name="Nat. Commun.">
        <title>Diploid and tetraploid genomes of Acorus and the evolution of monocots.</title>
        <authorList>
            <person name="Ma L."/>
            <person name="Liu K.W."/>
            <person name="Li Z."/>
            <person name="Hsiao Y.Y."/>
            <person name="Qi Y."/>
            <person name="Fu T."/>
            <person name="Tang G.D."/>
            <person name="Zhang D."/>
            <person name="Sun W.H."/>
            <person name="Liu D.K."/>
            <person name="Li Y."/>
            <person name="Chen G.Z."/>
            <person name="Liu X.D."/>
            <person name="Liao X.Y."/>
            <person name="Jiang Y.T."/>
            <person name="Yu X."/>
            <person name="Hao Y."/>
            <person name="Huang J."/>
            <person name="Zhao X.W."/>
            <person name="Ke S."/>
            <person name="Chen Y.Y."/>
            <person name="Wu W.L."/>
            <person name="Hsu J.L."/>
            <person name="Lin Y.F."/>
            <person name="Huang M.D."/>
            <person name="Li C.Y."/>
            <person name="Huang L."/>
            <person name="Wang Z.W."/>
            <person name="Zhao X."/>
            <person name="Zhong W.Y."/>
            <person name="Peng D.H."/>
            <person name="Ahmad S."/>
            <person name="Lan S."/>
            <person name="Zhang J.S."/>
            <person name="Tsai W.C."/>
            <person name="Van de Peer Y."/>
            <person name="Liu Z.J."/>
        </authorList>
    </citation>
    <scope>NUCLEOTIDE SEQUENCE</scope>
    <source>
        <strain evidence="3">CP</strain>
    </source>
</reference>
<evidence type="ECO:0000313" key="4">
    <source>
        <dbReference type="Proteomes" id="UP001180020"/>
    </source>
</evidence>
<protein>
    <recommendedName>
        <fullName evidence="5">Transmembrane protein</fullName>
    </recommendedName>
</protein>
<gene>
    <name evidence="3" type="ORF">QJS10_CPB04g00665</name>
</gene>
<reference evidence="3" key="2">
    <citation type="submission" date="2023-06" db="EMBL/GenBank/DDBJ databases">
        <authorList>
            <person name="Ma L."/>
            <person name="Liu K.-W."/>
            <person name="Li Z."/>
            <person name="Hsiao Y.-Y."/>
            <person name="Qi Y."/>
            <person name="Fu T."/>
            <person name="Tang G."/>
            <person name="Zhang D."/>
            <person name="Sun W.-H."/>
            <person name="Liu D.-K."/>
            <person name="Li Y."/>
            <person name="Chen G.-Z."/>
            <person name="Liu X.-D."/>
            <person name="Liao X.-Y."/>
            <person name="Jiang Y.-T."/>
            <person name="Yu X."/>
            <person name="Hao Y."/>
            <person name="Huang J."/>
            <person name="Zhao X.-W."/>
            <person name="Ke S."/>
            <person name="Chen Y.-Y."/>
            <person name="Wu W.-L."/>
            <person name="Hsu J.-L."/>
            <person name="Lin Y.-F."/>
            <person name="Huang M.-D."/>
            <person name="Li C.-Y."/>
            <person name="Huang L."/>
            <person name="Wang Z.-W."/>
            <person name="Zhao X."/>
            <person name="Zhong W.-Y."/>
            <person name="Peng D.-H."/>
            <person name="Ahmad S."/>
            <person name="Lan S."/>
            <person name="Zhang J.-S."/>
            <person name="Tsai W.-C."/>
            <person name="Van De Peer Y."/>
            <person name="Liu Z.-J."/>
        </authorList>
    </citation>
    <scope>NUCLEOTIDE SEQUENCE</scope>
    <source>
        <strain evidence="3">CP</strain>
        <tissue evidence="3">Leaves</tissue>
    </source>
</reference>
<organism evidence="3 4">
    <name type="scientific">Acorus calamus</name>
    <name type="common">Sweet flag</name>
    <dbReference type="NCBI Taxonomy" id="4465"/>
    <lineage>
        <taxon>Eukaryota</taxon>
        <taxon>Viridiplantae</taxon>
        <taxon>Streptophyta</taxon>
        <taxon>Embryophyta</taxon>
        <taxon>Tracheophyta</taxon>
        <taxon>Spermatophyta</taxon>
        <taxon>Magnoliopsida</taxon>
        <taxon>Liliopsida</taxon>
        <taxon>Acoraceae</taxon>
        <taxon>Acorus</taxon>
    </lineage>
</organism>
<keyword evidence="2" id="KW-0472">Membrane</keyword>